<evidence type="ECO:0000313" key="1">
    <source>
        <dbReference type="EMBL" id="MCJ0742820.1"/>
    </source>
</evidence>
<dbReference type="Proteomes" id="UP001165460">
    <property type="component" value="Unassembled WGS sequence"/>
</dbReference>
<comment type="caution">
    <text evidence="1">The sequence shown here is derived from an EMBL/GenBank/DDBJ whole genome shotgun (WGS) entry which is preliminary data.</text>
</comment>
<dbReference type="RefSeq" id="WP_243361631.1">
    <property type="nucleotide sequence ID" value="NZ_JALGBH010000002.1"/>
</dbReference>
<name>A0ABS9ZWZ0_9SPHI</name>
<sequence length="585" mass="63967">MIVTSSGKILAGPNRIIVSDTINEFLGIVNNLWNNPANWSLGIVPAANHIAIIKADCLLNTTGSVRQLIINNNFTFTKRGALTIENIRIYGTFNDNNGNQTTITKGNDSYWNGYIRTANSNIQFNNSGPVIPAIDYYNLYIGSNLTSPILLLNSISVFNTLSVGGNSQFDLSVYNIDTNDLSLSNNSYLIAKNNNYIRINNLATFNTNTLLATNFASGTVFEFVKGILTNASSINDFGQSKIIFSTNSKTITTNSTENVNPFVMRNVEIKENIEVTLTGKKFTLFEKIIGLNASSKLDTRGNIDWQGKLNSDLLVNSLFYANQSDNIFSYNFSGNQEIRIPNDGGYRELRLQNAGVKKLTGNTTCEHLYFAGTATLDLNGFTLTGYTKYTDARNRASTVPLGSYTNVEFKDENLNTVQTLTSGSTVDELIWRGGNFTVGTNTPVFALNGVNPAQWRFIRQFSQQINNIAFTFSNVRLEIESGTPGGLTLNNSNITITGTLDFKRNGLMILNGTSSIICNTLSLSLTGAQDIPANVGFTNLTISGSGMKTLTGNIVVTGTYYRDTVNTTFNKNGFTIKNSSGVDLE</sequence>
<keyword evidence="2" id="KW-1185">Reference proteome</keyword>
<gene>
    <name evidence="1" type="ORF">MMF97_08870</name>
</gene>
<accession>A0ABS9ZWZ0</accession>
<organism evidence="1 2">
    <name type="scientific">Pedobacter montanisoli</name>
    <dbReference type="NCBI Taxonomy" id="2923277"/>
    <lineage>
        <taxon>Bacteria</taxon>
        <taxon>Pseudomonadati</taxon>
        <taxon>Bacteroidota</taxon>
        <taxon>Sphingobacteriia</taxon>
        <taxon>Sphingobacteriales</taxon>
        <taxon>Sphingobacteriaceae</taxon>
        <taxon>Pedobacter</taxon>
    </lineage>
</organism>
<reference evidence="1" key="1">
    <citation type="submission" date="2022-03" db="EMBL/GenBank/DDBJ databases">
        <authorList>
            <person name="Woo C.Y."/>
        </authorList>
    </citation>
    <scope>NUCLEOTIDE SEQUENCE</scope>
    <source>
        <strain evidence="1">CYS-01</strain>
    </source>
</reference>
<dbReference type="EMBL" id="JALGBH010000002">
    <property type="protein sequence ID" value="MCJ0742820.1"/>
    <property type="molecule type" value="Genomic_DNA"/>
</dbReference>
<protein>
    <submittedName>
        <fullName evidence="1">Uncharacterized protein</fullName>
    </submittedName>
</protein>
<proteinExistence type="predicted"/>
<evidence type="ECO:0000313" key="2">
    <source>
        <dbReference type="Proteomes" id="UP001165460"/>
    </source>
</evidence>